<dbReference type="PANTHER" id="PTHR43080">
    <property type="entry name" value="CBS DOMAIN-CONTAINING PROTEIN CBSX3, MITOCHONDRIAL"/>
    <property type="match status" value="1"/>
</dbReference>
<sequence>MQRESSNTDEYNSSFLADCQNSSIKQSKWRKSDMKLGSLIQKEYILTGDKYSSVMEAVDALIEIFAKNEKFPVSMEKIQEIVLERERLGGTVIPPGIAIPHGRIDGYEDILIGMWIPSKTLETDQGDVKVLMFFLTSKAGSSLYLPMLSSLGKYFGKEEFLDSLLGLSAQQIHDLLNTMDIKKEITIEDIMTVNPVSISKQTTLAQLADLFYQKNLSYIPVVDENNVQIGEVTIKDLFSRGIPDYVKRLGYVSFLKTLEPFEALLREEDRILVQEIMRPPSRKISKEASIIEAVMMITTKDVRHIPVIEDKKLVGMVCETDILKKVLRA</sequence>
<keyword evidence="1 2" id="KW-0129">CBS domain</keyword>
<evidence type="ECO:0000313" key="6">
    <source>
        <dbReference type="Proteomes" id="UP000324209"/>
    </source>
</evidence>
<reference evidence="5 6" key="1">
    <citation type="submission" date="2019-02" db="EMBL/GenBank/DDBJ databases">
        <title>Complete Genome Sequence and Methylome Analysis of free living Spirochaetas.</title>
        <authorList>
            <person name="Fomenkov A."/>
            <person name="Dubinina G."/>
            <person name="Leshcheva N."/>
            <person name="Mikheeva N."/>
            <person name="Grabovich M."/>
            <person name="Vincze T."/>
            <person name="Roberts R.J."/>
        </authorList>
    </citation>
    <scope>NUCLEOTIDE SEQUENCE [LARGE SCALE GENOMIC DNA]</scope>
    <source>
        <strain evidence="5 6">K2</strain>
    </source>
</reference>
<dbReference type="SMART" id="SM00116">
    <property type="entry name" value="CBS"/>
    <property type="match status" value="2"/>
</dbReference>
<feature type="domain" description="CBS" evidence="4">
    <location>
        <begin position="191"/>
        <end position="248"/>
    </location>
</feature>
<dbReference type="PROSITE" id="PS51371">
    <property type="entry name" value="CBS"/>
    <property type="match status" value="2"/>
</dbReference>
<feature type="domain" description="CBS" evidence="4">
    <location>
        <begin position="277"/>
        <end position="329"/>
    </location>
</feature>
<dbReference type="PROSITE" id="PS51094">
    <property type="entry name" value="PTS_EIIA_TYPE_2"/>
    <property type="match status" value="1"/>
</dbReference>
<evidence type="ECO:0000313" key="5">
    <source>
        <dbReference type="EMBL" id="QEN06879.1"/>
    </source>
</evidence>
<dbReference type="AlphaFoldDB" id="A0A5C1QIB5"/>
<evidence type="ECO:0000259" key="3">
    <source>
        <dbReference type="PROSITE" id="PS51094"/>
    </source>
</evidence>
<protein>
    <submittedName>
        <fullName evidence="5">CBS domain-containing protein</fullName>
    </submittedName>
</protein>
<dbReference type="PANTHER" id="PTHR43080:SF2">
    <property type="entry name" value="CBS DOMAIN-CONTAINING PROTEIN"/>
    <property type="match status" value="1"/>
</dbReference>
<dbReference type="Gene3D" id="3.10.580.10">
    <property type="entry name" value="CBS-domain"/>
    <property type="match status" value="1"/>
</dbReference>
<evidence type="ECO:0000256" key="2">
    <source>
        <dbReference type="PROSITE-ProRule" id="PRU00703"/>
    </source>
</evidence>
<feature type="domain" description="PTS EIIA type-2" evidence="3">
    <location>
        <begin position="38"/>
        <end position="179"/>
    </location>
</feature>
<dbReference type="InterPro" id="IPR000644">
    <property type="entry name" value="CBS_dom"/>
</dbReference>
<dbReference type="InterPro" id="IPR016152">
    <property type="entry name" value="PTrfase/Anion_transptr"/>
</dbReference>
<dbReference type="InterPro" id="IPR051257">
    <property type="entry name" value="Diverse_CBS-Domain"/>
</dbReference>
<organism evidence="5 6">
    <name type="scientific">Oceanispirochaeta crateris</name>
    <dbReference type="NCBI Taxonomy" id="2518645"/>
    <lineage>
        <taxon>Bacteria</taxon>
        <taxon>Pseudomonadati</taxon>
        <taxon>Spirochaetota</taxon>
        <taxon>Spirochaetia</taxon>
        <taxon>Spirochaetales</taxon>
        <taxon>Spirochaetaceae</taxon>
        <taxon>Oceanispirochaeta</taxon>
    </lineage>
</organism>
<dbReference type="Gene3D" id="3.40.930.10">
    <property type="entry name" value="Mannitol-specific EII, Chain A"/>
    <property type="match status" value="1"/>
</dbReference>
<gene>
    <name evidence="5" type="ORF">EXM22_02295</name>
</gene>
<accession>A0A5C1QIB5</accession>
<evidence type="ECO:0000259" key="4">
    <source>
        <dbReference type="PROSITE" id="PS51371"/>
    </source>
</evidence>
<dbReference type="SUPFAM" id="SSF55804">
    <property type="entry name" value="Phoshotransferase/anion transport protein"/>
    <property type="match status" value="1"/>
</dbReference>
<dbReference type="SUPFAM" id="SSF54631">
    <property type="entry name" value="CBS-domain pair"/>
    <property type="match status" value="1"/>
</dbReference>
<dbReference type="InterPro" id="IPR002178">
    <property type="entry name" value="PTS_EIIA_type-2_dom"/>
</dbReference>
<dbReference type="InterPro" id="IPR046342">
    <property type="entry name" value="CBS_dom_sf"/>
</dbReference>
<proteinExistence type="predicted"/>
<dbReference type="Proteomes" id="UP000324209">
    <property type="component" value="Chromosome"/>
</dbReference>
<dbReference type="Pfam" id="PF00359">
    <property type="entry name" value="PTS_EIIA_2"/>
    <property type="match status" value="1"/>
</dbReference>
<dbReference type="KEGG" id="ock:EXM22_02295"/>
<dbReference type="Pfam" id="PF00571">
    <property type="entry name" value="CBS"/>
    <property type="match status" value="2"/>
</dbReference>
<dbReference type="OrthoDB" id="1640042at2"/>
<keyword evidence="6" id="KW-1185">Reference proteome</keyword>
<evidence type="ECO:0000256" key="1">
    <source>
        <dbReference type="ARBA" id="ARBA00023122"/>
    </source>
</evidence>
<dbReference type="EMBL" id="CP036150">
    <property type="protein sequence ID" value="QEN06879.1"/>
    <property type="molecule type" value="Genomic_DNA"/>
</dbReference>
<name>A0A5C1QIB5_9SPIO</name>